<dbReference type="KEGG" id="mpar:F7D14_09055"/>
<evidence type="ECO:0000313" key="3">
    <source>
        <dbReference type="Proteomes" id="UP000422569"/>
    </source>
</evidence>
<evidence type="ECO:0008006" key="4">
    <source>
        <dbReference type="Google" id="ProtNLM"/>
    </source>
</evidence>
<dbReference type="InterPro" id="IPR010486">
    <property type="entry name" value="HNS-dep_expression_A/B"/>
</dbReference>
<dbReference type="EMBL" id="CP044331">
    <property type="protein sequence ID" value="QGM97593.1"/>
    <property type="molecule type" value="Genomic_DNA"/>
</dbReference>
<feature type="signal peptide" evidence="1">
    <location>
        <begin position="1"/>
        <end position="21"/>
    </location>
</feature>
<gene>
    <name evidence="2" type="ORF">F7D14_09055</name>
</gene>
<organism evidence="2 3">
    <name type="scientific">Methylocystis parvus</name>
    <dbReference type="NCBI Taxonomy" id="134"/>
    <lineage>
        <taxon>Bacteria</taxon>
        <taxon>Pseudomonadati</taxon>
        <taxon>Pseudomonadota</taxon>
        <taxon>Alphaproteobacteria</taxon>
        <taxon>Hyphomicrobiales</taxon>
        <taxon>Methylocystaceae</taxon>
        <taxon>Methylocystis</taxon>
    </lineage>
</organism>
<accession>A0A6B8M8D5</accession>
<evidence type="ECO:0000256" key="1">
    <source>
        <dbReference type="SAM" id="SignalP"/>
    </source>
</evidence>
<keyword evidence="1" id="KW-0732">Signal</keyword>
<dbReference type="RefSeq" id="WP_016921617.1">
    <property type="nucleotide sequence ID" value="NZ_CP044331.1"/>
</dbReference>
<keyword evidence="3" id="KW-1185">Reference proteome</keyword>
<feature type="chain" id="PRO_5025465377" description="Acid stress chaperone HdeA" evidence="1">
    <location>
        <begin position="22"/>
        <end position="99"/>
    </location>
</feature>
<dbReference type="Pfam" id="PF06411">
    <property type="entry name" value="HdeA"/>
    <property type="match status" value="1"/>
</dbReference>
<proteinExistence type="predicted"/>
<name>A0A6B8M8D5_9HYPH</name>
<reference evidence="2 3" key="1">
    <citation type="submission" date="2019-09" db="EMBL/GenBank/DDBJ databases">
        <title>Isolation and complete genome sequencing of Methylocystis species.</title>
        <authorList>
            <person name="Rumah B.L."/>
            <person name="Stead C.E."/>
            <person name="Stevens B.C."/>
            <person name="Minton N.P."/>
            <person name="Grosse-Honebrink A."/>
            <person name="Zhang Y."/>
        </authorList>
    </citation>
    <scope>NUCLEOTIDE SEQUENCE [LARGE SCALE GENOMIC DNA]</scope>
    <source>
        <strain evidence="2 3">BRCS2</strain>
    </source>
</reference>
<dbReference type="AlphaFoldDB" id="A0A6B8M8D5"/>
<evidence type="ECO:0000313" key="2">
    <source>
        <dbReference type="EMBL" id="QGM97593.1"/>
    </source>
</evidence>
<protein>
    <recommendedName>
        <fullName evidence="4">Acid stress chaperone HdeA</fullName>
    </recommendedName>
</protein>
<sequence>MKKLIFAVALAGALAPSLAQAQTLKIDMSKITCGEALAMPADLQSDFAAFMSGFFAQKSGRTFIDVELFQKNVASVLDWCASNKNEAVFAGLERAYMKK</sequence>
<dbReference type="Proteomes" id="UP000422569">
    <property type="component" value="Chromosome"/>
</dbReference>